<accession>A0A1G5QRD7</accession>
<dbReference type="EMBL" id="FMWG01000005">
    <property type="protein sequence ID" value="SCZ64090.1"/>
    <property type="molecule type" value="Genomic_DNA"/>
</dbReference>
<keyword evidence="2" id="KW-1185">Reference proteome</keyword>
<dbReference type="InterPro" id="IPR021295">
    <property type="entry name" value="DUF2867"/>
</dbReference>
<proteinExistence type="predicted"/>
<dbReference type="OrthoDB" id="7058586at2"/>
<dbReference type="Pfam" id="PF11066">
    <property type="entry name" value="DUF2867"/>
    <property type="match status" value="1"/>
</dbReference>
<dbReference type="Proteomes" id="UP000198767">
    <property type="component" value="Unassembled WGS sequence"/>
</dbReference>
<gene>
    <name evidence="1" type="ORF">SAMN04488118_105186</name>
</gene>
<sequence length="156" mass="17803">MSQFYKTHLPSQAGVFQIHQSNDFLDCYACQSDLSLIKAASLAMHVPAWTQSLLQLRNMLVAPLGLKNTQDFAEQQSEASSSLQFPITYQTETELQYGYDDRHLNFRITVLKEEGQIFLSTWVHTHNFFGKAYLATIMPFHTAIMRAAIRRVAKGE</sequence>
<dbReference type="AlphaFoldDB" id="A0A1G5QRD7"/>
<protein>
    <recommendedName>
        <fullName evidence="3">DUF2867 domain-containing protein</fullName>
    </recommendedName>
</protein>
<evidence type="ECO:0000313" key="1">
    <source>
        <dbReference type="EMBL" id="SCZ64090.1"/>
    </source>
</evidence>
<reference evidence="1 2" key="1">
    <citation type="submission" date="2016-10" db="EMBL/GenBank/DDBJ databases">
        <authorList>
            <person name="de Groot N.N."/>
        </authorList>
    </citation>
    <scope>NUCLEOTIDE SEQUENCE [LARGE SCALE GENOMIC DNA]</scope>
    <source>
        <strain evidence="1 2">U95</strain>
    </source>
</reference>
<dbReference type="RefSeq" id="WP_090218542.1">
    <property type="nucleotide sequence ID" value="NZ_FMWG01000005.1"/>
</dbReference>
<dbReference type="STRING" id="1156985.SAMN04488118_105186"/>
<evidence type="ECO:0008006" key="3">
    <source>
        <dbReference type="Google" id="ProtNLM"/>
    </source>
</evidence>
<name>A0A1G5QRD7_9RHOB</name>
<evidence type="ECO:0000313" key="2">
    <source>
        <dbReference type="Proteomes" id="UP000198767"/>
    </source>
</evidence>
<organism evidence="1 2">
    <name type="scientific">Epibacterium ulvae</name>
    <dbReference type="NCBI Taxonomy" id="1156985"/>
    <lineage>
        <taxon>Bacteria</taxon>
        <taxon>Pseudomonadati</taxon>
        <taxon>Pseudomonadota</taxon>
        <taxon>Alphaproteobacteria</taxon>
        <taxon>Rhodobacterales</taxon>
        <taxon>Roseobacteraceae</taxon>
        <taxon>Epibacterium</taxon>
    </lineage>
</organism>